<feature type="domain" description="N-end rule aminoacyl transferase C-terminal" evidence="1">
    <location>
        <begin position="5"/>
        <end position="104"/>
    </location>
</feature>
<dbReference type="Proteomes" id="UP000185639">
    <property type="component" value="Unassembled WGS sequence"/>
</dbReference>
<gene>
    <name evidence="2" type="ORF">SAMN05421686_11242</name>
</gene>
<dbReference type="GO" id="GO:0004057">
    <property type="term" value="F:arginyl-tRNA--protein transferase activity"/>
    <property type="evidence" value="ECO:0007669"/>
    <property type="project" value="InterPro"/>
</dbReference>
<dbReference type="STRING" id="484498.SAMN05421686_11242"/>
<name>A0A1N7PYN1_9GAMM</name>
<dbReference type="GO" id="GO:0005737">
    <property type="term" value="C:cytoplasm"/>
    <property type="evidence" value="ECO:0007669"/>
    <property type="project" value="TreeGrafter"/>
</dbReference>
<protein>
    <submittedName>
        <fullName evidence="2">Arginine-tRNA-protein transferase</fullName>
    </submittedName>
</protein>
<accession>A0A1N7PYN1</accession>
<evidence type="ECO:0000313" key="2">
    <source>
        <dbReference type="EMBL" id="SIT15696.1"/>
    </source>
</evidence>
<evidence type="ECO:0000259" key="1">
    <source>
        <dbReference type="Pfam" id="PF04377"/>
    </source>
</evidence>
<dbReference type="InterPro" id="IPR007472">
    <property type="entry name" value="N-end_Aminoacyl_Trfase_C"/>
</dbReference>
<reference evidence="3" key="1">
    <citation type="submission" date="2017-01" db="EMBL/GenBank/DDBJ databases">
        <authorList>
            <person name="Varghese N."/>
            <person name="Submissions S."/>
        </authorList>
    </citation>
    <scope>NUCLEOTIDE SEQUENCE [LARGE SCALE GENOMIC DNA]</scope>
    <source>
        <strain evidence="3">DSM 24913</strain>
    </source>
</reference>
<dbReference type="PANTHER" id="PTHR21367">
    <property type="entry name" value="ARGININE-TRNA-PROTEIN TRANSFERASE 1"/>
    <property type="match status" value="1"/>
</dbReference>
<dbReference type="InterPro" id="IPR016181">
    <property type="entry name" value="Acyl_CoA_acyltransferase"/>
</dbReference>
<sequence>MYPPSRQTYDEFIGESLGNTQFLVAEDSEGVIGVLVFDRFNDGLSAVYCFYEPDRENESVGTSMIIRLTLLARSVGLPYNYLGYYVENCRKMSYKARFTPLEVLSDNDWIRLNPA</sequence>
<keyword evidence="2" id="KW-0808">Transferase</keyword>
<keyword evidence="3" id="KW-1185">Reference proteome</keyword>
<organism evidence="2 3">
    <name type="scientific">Thalassolituus maritimus</name>
    <dbReference type="NCBI Taxonomy" id="484498"/>
    <lineage>
        <taxon>Bacteria</taxon>
        <taxon>Pseudomonadati</taxon>
        <taxon>Pseudomonadota</taxon>
        <taxon>Gammaproteobacteria</taxon>
        <taxon>Oceanospirillales</taxon>
        <taxon>Oceanospirillaceae</taxon>
        <taxon>Thalassolituus</taxon>
    </lineage>
</organism>
<evidence type="ECO:0000313" key="3">
    <source>
        <dbReference type="Proteomes" id="UP000185639"/>
    </source>
</evidence>
<dbReference type="Pfam" id="PF04377">
    <property type="entry name" value="ATE_C"/>
    <property type="match status" value="1"/>
</dbReference>
<dbReference type="EMBL" id="FTOH01000012">
    <property type="protein sequence ID" value="SIT15696.1"/>
    <property type="molecule type" value="Genomic_DNA"/>
</dbReference>
<dbReference type="AlphaFoldDB" id="A0A1N7PYN1"/>
<dbReference type="InterPro" id="IPR030700">
    <property type="entry name" value="N-end_Aminoacyl_Trfase"/>
</dbReference>
<dbReference type="SUPFAM" id="SSF55729">
    <property type="entry name" value="Acyl-CoA N-acyltransferases (Nat)"/>
    <property type="match status" value="1"/>
</dbReference>
<proteinExistence type="predicted"/>
<dbReference type="PANTHER" id="PTHR21367:SF1">
    <property type="entry name" value="ARGINYL-TRNA--PROTEIN TRANSFERASE 1"/>
    <property type="match status" value="1"/>
</dbReference>